<feature type="region of interest" description="Disordered" evidence="1">
    <location>
        <begin position="645"/>
        <end position="667"/>
    </location>
</feature>
<proteinExistence type="predicted"/>
<name>A0ABN7ALD3_9HEMI</name>
<evidence type="ECO:0000313" key="3">
    <source>
        <dbReference type="Proteomes" id="UP001307889"/>
    </source>
</evidence>
<feature type="region of interest" description="Disordered" evidence="1">
    <location>
        <begin position="700"/>
        <end position="753"/>
    </location>
</feature>
<feature type="region of interest" description="Disordered" evidence="1">
    <location>
        <begin position="233"/>
        <end position="276"/>
    </location>
</feature>
<dbReference type="Proteomes" id="UP001307889">
    <property type="component" value="Chromosome 4"/>
</dbReference>
<keyword evidence="3" id="KW-1185">Reference proteome</keyword>
<accession>A0ABN7ALD3</accession>
<evidence type="ECO:0000313" key="2">
    <source>
        <dbReference type="EMBL" id="BES92853.1"/>
    </source>
</evidence>
<sequence length="753" mass="86601">MPTSNNLSMEADPTTSKEWNFITDDSFNESRKMAAILLSDTSGSDEDEESDEQENGVILADEGEVIDDIYKMIKIETTKLKKSGNNDGFVQNWIKTQEKSYRNWMDKRNSSLPASSINRVDDEKGATKLKHVIPEVTKIKPTVKLSNKQIKQEMSKIDREERERWYHEFVRRETKTAPMLKSDLKKNMDLITQGNFEDVLSSRYNKQLTELKNNIGDFVLRLERVMGELETKDMHPKTSANGQGETAQANSCNEESIENDRTESNDVSSASEDEMHDLEQQWDDIEEILSKNIEICPNPQKIKQLLETKILYPDSEKDVVKLGKSLAQVEKELLDSKGLEQYQTRIVYFYFYKSNLSPESVTAVYESMAAESVENQESEVGQTRKGCSVVYENVNLCIVMVEGTEFDIIDHLNKVKQTVIFPAIKKGKVLYVHRNLTKLYFSKWVTRVESPPVRKVTYLTKSKKILYRTAASRLVRMSEMLHKLYRHISKEERYIVDPKSIYIKSKYLILLPSPAMFSYLQKYDILRDLRTYLLDLGKPLELESDDELLFAFVEDKMFSYYIDSDEDEEVMAAKLNYVKTIISATDDGHGEKIKEMSHLRMKDDGKLLSWDDYQLDEISTTIIDRRVRLCEEPDHPACRLSSAIERRQSRDYAPKKGGMGPVDKNEQEGEYRLLTFLEEGSDEWPQNAYGLEEFQKSILERGAEGLKNGSDNNGSEEKSNGEESSECDMEGRDGYLTEEDLGSISSLSTDETP</sequence>
<feature type="compositionally biased region" description="Basic and acidic residues" evidence="1">
    <location>
        <begin position="645"/>
        <end position="654"/>
    </location>
</feature>
<organism evidence="2 3">
    <name type="scientific">Nesidiocoris tenuis</name>
    <dbReference type="NCBI Taxonomy" id="355587"/>
    <lineage>
        <taxon>Eukaryota</taxon>
        <taxon>Metazoa</taxon>
        <taxon>Ecdysozoa</taxon>
        <taxon>Arthropoda</taxon>
        <taxon>Hexapoda</taxon>
        <taxon>Insecta</taxon>
        <taxon>Pterygota</taxon>
        <taxon>Neoptera</taxon>
        <taxon>Paraneoptera</taxon>
        <taxon>Hemiptera</taxon>
        <taxon>Heteroptera</taxon>
        <taxon>Panheteroptera</taxon>
        <taxon>Cimicomorpha</taxon>
        <taxon>Miridae</taxon>
        <taxon>Dicyphina</taxon>
        <taxon>Nesidiocoris</taxon>
    </lineage>
</organism>
<evidence type="ECO:0000256" key="1">
    <source>
        <dbReference type="SAM" id="MobiDB-lite"/>
    </source>
</evidence>
<protein>
    <submittedName>
        <fullName evidence="2">Uncharacterized protein</fullName>
    </submittedName>
</protein>
<dbReference type="EMBL" id="AP028912">
    <property type="protein sequence ID" value="BES92853.1"/>
    <property type="molecule type" value="Genomic_DNA"/>
</dbReference>
<gene>
    <name evidence="2" type="ORF">NTJ_05663</name>
</gene>
<feature type="compositionally biased region" description="Polar residues" evidence="1">
    <location>
        <begin position="743"/>
        <end position="753"/>
    </location>
</feature>
<reference evidence="2 3" key="1">
    <citation type="submission" date="2023-09" db="EMBL/GenBank/DDBJ databases">
        <title>Nesidiocoris tenuis whole genome shotgun sequence.</title>
        <authorList>
            <person name="Shibata T."/>
            <person name="Shimoda M."/>
            <person name="Kobayashi T."/>
            <person name="Uehara T."/>
        </authorList>
    </citation>
    <scope>NUCLEOTIDE SEQUENCE [LARGE SCALE GENOMIC DNA]</scope>
    <source>
        <strain evidence="2 3">Japan</strain>
    </source>
</reference>
<feature type="compositionally biased region" description="Polar residues" evidence="1">
    <location>
        <begin position="238"/>
        <end position="254"/>
    </location>
</feature>